<accession>A0ABV8NHY6</accession>
<evidence type="ECO:0008006" key="3">
    <source>
        <dbReference type="Google" id="ProtNLM"/>
    </source>
</evidence>
<dbReference type="RefSeq" id="WP_378958484.1">
    <property type="nucleotide sequence ID" value="NZ_JBHRXC010000016.1"/>
</dbReference>
<dbReference type="Proteomes" id="UP001595792">
    <property type="component" value="Unassembled WGS sequence"/>
</dbReference>
<gene>
    <name evidence="1" type="ORF">ACFOUY_00520</name>
</gene>
<proteinExistence type="predicted"/>
<keyword evidence="2" id="KW-1185">Reference proteome</keyword>
<evidence type="ECO:0000313" key="1">
    <source>
        <dbReference type="EMBL" id="MFC4195177.1"/>
    </source>
</evidence>
<evidence type="ECO:0000313" key="2">
    <source>
        <dbReference type="Proteomes" id="UP001595792"/>
    </source>
</evidence>
<dbReference type="EMBL" id="JBHSBY010000004">
    <property type="protein sequence ID" value="MFC4195177.1"/>
    <property type="molecule type" value="Genomic_DNA"/>
</dbReference>
<sequence length="325" mass="37554">MLQIKKIPLLFTLILLSVICKAQVSYFGSEVSSNGKLDSLKNTTTLFTFQYNDYKELEKFDEAIKKVWTITPYKIIKPNELANYDANSSSYSLFYLDAYSEAVDTTTKVNIVYTLKLITPSKKPKQKEESVLATINLYSDVYTNMIVKEMGGKLSARRGPKSNILSVLYNNSTLYNWSPGFLAGYLKQVNDGLISGKSRYLDFQFYNKVRLPQLVNETLYVPEYIRRLFSENKKAGADKIYNVETAPEMYNYKLKFPLYAELDSLILNKEKPVKYLVYTQRSNDKIISIYDSKDNQIIYQKFIPQSISFEMSDLIDIKKLIKSIQ</sequence>
<protein>
    <recommendedName>
        <fullName evidence="3">DUF4136 domain-containing protein</fullName>
    </recommendedName>
</protein>
<comment type="caution">
    <text evidence="1">The sequence shown here is derived from an EMBL/GenBank/DDBJ whole genome shotgun (WGS) entry which is preliminary data.</text>
</comment>
<name>A0ABV8NHY6_9SPHI</name>
<reference evidence="2" key="1">
    <citation type="journal article" date="2019" name="Int. J. Syst. Evol. Microbiol.">
        <title>The Global Catalogue of Microorganisms (GCM) 10K type strain sequencing project: providing services to taxonomists for standard genome sequencing and annotation.</title>
        <authorList>
            <consortium name="The Broad Institute Genomics Platform"/>
            <consortium name="The Broad Institute Genome Sequencing Center for Infectious Disease"/>
            <person name="Wu L."/>
            <person name="Ma J."/>
        </authorList>
    </citation>
    <scope>NUCLEOTIDE SEQUENCE [LARGE SCALE GENOMIC DNA]</scope>
    <source>
        <strain evidence="2">CCM 8689</strain>
    </source>
</reference>
<organism evidence="1 2">
    <name type="scientific">Pedobacter jamesrossensis</name>
    <dbReference type="NCBI Taxonomy" id="1908238"/>
    <lineage>
        <taxon>Bacteria</taxon>
        <taxon>Pseudomonadati</taxon>
        <taxon>Bacteroidota</taxon>
        <taxon>Sphingobacteriia</taxon>
        <taxon>Sphingobacteriales</taxon>
        <taxon>Sphingobacteriaceae</taxon>
        <taxon>Pedobacter</taxon>
    </lineage>
</organism>